<dbReference type="Pfam" id="PF10604">
    <property type="entry name" value="Polyketide_cyc2"/>
    <property type="match status" value="1"/>
</dbReference>
<dbReference type="Gene3D" id="3.30.530.20">
    <property type="match status" value="1"/>
</dbReference>
<dbReference type="InterPro" id="IPR019587">
    <property type="entry name" value="Polyketide_cyclase/dehydratase"/>
</dbReference>
<organism evidence="2 3">
    <name type="scientific">Kribbella orskensis</name>
    <dbReference type="NCBI Taxonomy" id="2512216"/>
    <lineage>
        <taxon>Bacteria</taxon>
        <taxon>Bacillati</taxon>
        <taxon>Actinomycetota</taxon>
        <taxon>Actinomycetes</taxon>
        <taxon>Propionibacteriales</taxon>
        <taxon>Kribbellaceae</taxon>
        <taxon>Kribbella</taxon>
    </lineage>
</organism>
<gene>
    <name evidence="2" type="ORF">EV644_102380</name>
</gene>
<protein>
    <submittedName>
        <fullName evidence="2">Polyketide cyclase/dehydrase/lipid transport protein</fullName>
    </submittedName>
</protein>
<reference evidence="2 3" key="1">
    <citation type="journal article" date="2015" name="Stand. Genomic Sci.">
        <title>Genomic Encyclopedia of Bacterial and Archaeal Type Strains, Phase III: the genomes of soil and plant-associated and newly described type strains.</title>
        <authorList>
            <person name="Whitman W.B."/>
            <person name="Woyke T."/>
            <person name="Klenk H.P."/>
            <person name="Zhou Y."/>
            <person name="Lilburn T.G."/>
            <person name="Beck B.J."/>
            <person name="De Vos P."/>
            <person name="Vandamme P."/>
            <person name="Eisen J.A."/>
            <person name="Garrity G."/>
            <person name="Hugenholtz P."/>
            <person name="Kyrpides N.C."/>
        </authorList>
    </citation>
    <scope>NUCLEOTIDE SEQUENCE [LARGE SCALE GENOMIC DNA]</scope>
    <source>
        <strain evidence="2 3">VKM Ac-2538</strain>
    </source>
</reference>
<proteinExistence type="predicted"/>
<keyword evidence="3" id="KW-1185">Reference proteome</keyword>
<evidence type="ECO:0000256" key="1">
    <source>
        <dbReference type="SAM" id="MobiDB-lite"/>
    </source>
</evidence>
<feature type="region of interest" description="Disordered" evidence="1">
    <location>
        <begin position="38"/>
        <end position="60"/>
    </location>
</feature>
<sequence length="144" mass="15232">MPEAERTIVIDRPAAQAFAFFSDPGNDPKWRPAVKEISAQPPTGVGSTIHQTVKGPGGRGIPSDFEVMAYEPSSRYSFKVTAGPVWPVGEFRFAPSGSGTEVTLSLSAELSGIKKLLLAKPVQTSMNSEVAAALDKAKALIEST</sequence>
<dbReference type="SUPFAM" id="SSF55961">
    <property type="entry name" value="Bet v1-like"/>
    <property type="match status" value="1"/>
</dbReference>
<dbReference type="Proteomes" id="UP000295818">
    <property type="component" value="Unassembled WGS sequence"/>
</dbReference>
<dbReference type="RefSeq" id="WP_132187989.1">
    <property type="nucleotide sequence ID" value="NZ_SLWM01000002.1"/>
</dbReference>
<evidence type="ECO:0000313" key="2">
    <source>
        <dbReference type="EMBL" id="TCO29660.1"/>
    </source>
</evidence>
<name>A0ABY2BSI9_9ACTN</name>
<comment type="caution">
    <text evidence="2">The sequence shown here is derived from an EMBL/GenBank/DDBJ whole genome shotgun (WGS) entry which is preliminary data.</text>
</comment>
<accession>A0ABY2BSI9</accession>
<dbReference type="EMBL" id="SLWM01000002">
    <property type="protein sequence ID" value="TCO29660.1"/>
    <property type="molecule type" value="Genomic_DNA"/>
</dbReference>
<dbReference type="InterPro" id="IPR023393">
    <property type="entry name" value="START-like_dom_sf"/>
</dbReference>
<evidence type="ECO:0000313" key="3">
    <source>
        <dbReference type="Proteomes" id="UP000295818"/>
    </source>
</evidence>